<reference evidence="1 2" key="1">
    <citation type="submission" date="2019-11" db="EMBL/GenBank/DDBJ databases">
        <title>Genome sequences of 17 halophilic strains isolated from different environments.</title>
        <authorList>
            <person name="Furrow R.E."/>
        </authorList>
    </citation>
    <scope>NUCLEOTIDE SEQUENCE [LARGE SCALE GENOMIC DNA]</scope>
    <source>
        <strain evidence="1 2">22514_16_FS</strain>
    </source>
</reference>
<evidence type="ECO:0000313" key="2">
    <source>
        <dbReference type="Proteomes" id="UP000468638"/>
    </source>
</evidence>
<name>A0A6I5A5J7_9BACI</name>
<sequence length="59" mass="6859">MENKNSHIVERFYSQDKETDFISVLNLIINNKIDDLVHNASKVNTATFQYSKKGNENNK</sequence>
<accession>A0A6I5A5J7</accession>
<protein>
    <submittedName>
        <fullName evidence="1">Uncharacterized protein</fullName>
    </submittedName>
</protein>
<dbReference type="EMBL" id="WMEQ01000018">
    <property type="protein sequence ID" value="MYL35538.1"/>
    <property type="molecule type" value="Genomic_DNA"/>
</dbReference>
<gene>
    <name evidence="1" type="ORF">GLW05_18325</name>
</gene>
<evidence type="ECO:0000313" key="1">
    <source>
        <dbReference type="EMBL" id="MYL35538.1"/>
    </source>
</evidence>
<dbReference type="RefSeq" id="WP_160850296.1">
    <property type="nucleotide sequence ID" value="NZ_WMEQ01000018.1"/>
</dbReference>
<dbReference type="Proteomes" id="UP000468638">
    <property type="component" value="Unassembled WGS sequence"/>
</dbReference>
<organism evidence="1 2">
    <name type="scientific">Pontibacillus yanchengensis</name>
    <dbReference type="NCBI Taxonomy" id="462910"/>
    <lineage>
        <taxon>Bacteria</taxon>
        <taxon>Bacillati</taxon>
        <taxon>Bacillota</taxon>
        <taxon>Bacilli</taxon>
        <taxon>Bacillales</taxon>
        <taxon>Bacillaceae</taxon>
        <taxon>Pontibacillus</taxon>
    </lineage>
</organism>
<dbReference type="AlphaFoldDB" id="A0A6I5A5J7"/>
<comment type="caution">
    <text evidence="1">The sequence shown here is derived from an EMBL/GenBank/DDBJ whole genome shotgun (WGS) entry which is preliminary data.</text>
</comment>
<proteinExistence type="predicted"/>